<keyword evidence="4" id="KW-1185">Reference proteome</keyword>
<evidence type="ECO:0000313" key="4">
    <source>
        <dbReference type="Proteomes" id="UP001430544"/>
    </source>
</evidence>
<dbReference type="Proteomes" id="UP000030969">
    <property type="component" value="Unassembled WGS sequence"/>
</dbReference>
<gene>
    <name evidence="2" type="ORF">LN473_07065</name>
    <name evidence="1" type="ORF">OR61_05165</name>
</gene>
<accession>A0AAJ0N552</accession>
<dbReference type="RefSeq" id="WP_039423297.1">
    <property type="nucleotide sequence ID" value="NZ_CP018470.1"/>
</dbReference>
<reference evidence="1 3" key="1">
    <citation type="submission" date="2014-11" db="EMBL/GenBank/DDBJ databases">
        <title>Draft Genome Sequences of Xanthomonas vesicatoria Strains from the Balkan Peninsula.</title>
        <authorList>
            <person name="Vancheva T."/>
            <person name="Lefeuvre P."/>
            <person name="Bogatzevska N."/>
            <person name="Moncheva P."/>
            <person name="Koebnik R."/>
        </authorList>
    </citation>
    <scope>NUCLEOTIDE SEQUENCE [LARGE SCALE GENOMIC DNA]</scope>
    <source>
        <strain evidence="1 3">53M</strain>
    </source>
</reference>
<organism evidence="1 3">
    <name type="scientific">Xanthomonas vesicatoria</name>
    <dbReference type="NCBI Taxonomy" id="56460"/>
    <lineage>
        <taxon>Bacteria</taxon>
        <taxon>Pseudomonadati</taxon>
        <taxon>Pseudomonadota</taxon>
        <taxon>Gammaproteobacteria</taxon>
        <taxon>Lysobacterales</taxon>
        <taxon>Lysobacteraceae</taxon>
        <taxon>Xanthomonas</taxon>
    </lineage>
</organism>
<evidence type="ECO:0000313" key="2">
    <source>
        <dbReference type="EMBL" id="MCC8621744.1"/>
    </source>
</evidence>
<name>A0AAJ0N552_9XANT</name>
<dbReference type="EMBL" id="JSYJ01000019">
    <property type="protein sequence ID" value="KHM96927.1"/>
    <property type="molecule type" value="Genomic_DNA"/>
</dbReference>
<dbReference type="EMBL" id="JAJIUN010000030">
    <property type="protein sequence ID" value="MCC8621744.1"/>
    <property type="molecule type" value="Genomic_DNA"/>
</dbReference>
<protein>
    <submittedName>
        <fullName evidence="1">Uncharacterized protein</fullName>
    </submittedName>
</protein>
<evidence type="ECO:0000313" key="1">
    <source>
        <dbReference type="EMBL" id="KHM96927.1"/>
    </source>
</evidence>
<sequence>MSSSTVVAVAQESISVAPEQTQHAFAEQIHSKPMGSTEAAHMMAFLCQTQSAKKPQTLLPPQVRDDNAV</sequence>
<evidence type="ECO:0000313" key="3">
    <source>
        <dbReference type="Proteomes" id="UP000030969"/>
    </source>
</evidence>
<dbReference type="Proteomes" id="UP001430544">
    <property type="component" value="Unassembled WGS sequence"/>
</dbReference>
<reference evidence="2" key="2">
    <citation type="submission" date="2021-11" db="EMBL/GenBank/DDBJ databases">
        <title>Genome resources and taxonomic validation of 89 Xanthomonas strains.</title>
        <authorList>
            <person name="Tambong J.T."/>
        </authorList>
    </citation>
    <scope>NUCLEOTIDE SEQUENCE</scope>
    <source>
        <strain evidence="2">Bv 5-4A</strain>
    </source>
</reference>
<comment type="caution">
    <text evidence="1">The sequence shown here is derived from an EMBL/GenBank/DDBJ whole genome shotgun (WGS) entry which is preliminary data.</text>
</comment>
<proteinExistence type="predicted"/>
<dbReference type="AlphaFoldDB" id="A0AAJ0N552"/>